<dbReference type="GO" id="GO:0006552">
    <property type="term" value="P:L-leucine catabolic process"/>
    <property type="evidence" value="ECO:0007669"/>
    <property type="project" value="TreeGrafter"/>
</dbReference>
<dbReference type="GO" id="GO:0004497">
    <property type="term" value="F:monooxygenase activity"/>
    <property type="evidence" value="ECO:0007669"/>
    <property type="project" value="UniProtKB-KW"/>
</dbReference>
<dbReference type="InterPro" id="IPR037069">
    <property type="entry name" value="AcylCoA_DH/ox_N_sf"/>
</dbReference>
<dbReference type="PANTHER" id="PTHR43884:SF12">
    <property type="entry name" value="ISOVALERYL-COA DEHYDROGENASE, MITOCHONDRIAL-RELATED"/>
    <property type="match status" value="1"/>
</dbReference>
<keyword evidence="2" id="KW-0560">Oxidoreductase</keyword>
<sequence>MRRRAGRRRRGCGSSRGANLSPGQDGRGGITVATIDNDCQNRVAERDRESSGDAQGHAATRSSLPPAAAGTVSADPPERDEDTVTITAPAPTTAAPIDRWSAAPRPATPQEWLTRAEEVAAALAGDALERDRAGAAPTAEVALLKAAGLVTLLGPAEHGGGAQEWTTALRVIRTIARADGSIGQLLGYHYLWAWAARLVGTAEQIAAVEQLATEGNLLYGGAVNPRDSDLTVREEGDELVFTGRKSFSTGGVVSDLTVLEGVLEGTDTHVFAIVPTDQAGIVFGHDWDSLGQRLTESGSVEIRGVRVPWAAAAGFVDRVYQPLVYNTLNVPTIQQIFAEFYLGIAQGALERAAQYTRERTRPWPYGGDDKQSASEEWYVLEGYGDLQSRLWADEALIDATGAELSAVLHAPREELTPRRRGEIAVRIAAAKARIVEDGLATATRVFELTGARATASTVGLDLYWRNLRTHSLHDPLPYKRREVGVFALLDTVPEPSWYT</sequence>
<keyword evidence="1" id="KW-0285">Flavoprotein</keyword>
<dbReference type="FunFam" id="1.10.540.10:FF:000025">
    <property type="entry name" value="Related to Dibenzothiophene desulfurization enzyme C"/>
    <property type="match status" value="1"/>
</dbReference>
<dbReference type="InterPro" id="IPR036250">
    <property type="entry name" value="AcylCo_DH-like_C"/>
</dbReference>
<dbReference type="InterPro" id="IPR013107">
    <property type="entry name" value="Acyl-CoA_DH_C"/>
</dbReference>
<dbReference type="Gene3D" id="2.40.110.10">
    <property type="entry name" value="Butyryl-CoA Dehydrogenase, subunit A, domain 2"/>
    <property type="match status" value="1"/>
</dbReference>
<evidence type="ECO:0000259" key="5">
    <source>
        <dbReference type="Pfam" id="PF08028"/>
    </source>
</evidence>
<name>A0AAE6RMQ2_9MICO</name>
<dbReference type="Pfam" id="PF08028">
    <property type="entry name" value="Acyl-CoA_dh_2"/>
    <property type="match status" value="1"/>
</dbReference>
<keyword evidence="6" id="KW-0503">Monooxygenase</keyword>
<protein>
    <submittedName>
        <fullName evidence="6">Monooxygenase</fullName>
    </submittedName>
</protein>
<evidence type="ECO:0000259" key="4">
    <source>
        <dbReference type="Pfam" id="PF02771"/>
    </source>
</evidence>
<dbReference type="PANTHER" id="PTHR43884">
    <property type="entry name" value="ACYL-COA DEHYDROGENASE"/>
    <property type="match status" value="1"/>
</dbReference>
<dbReference type="GO" id="GO:0050660">
    <property type="term" value="F:flavin adenine dinucleotide binding"/>
    <property type="evidence" value="ECO:0007669"/>
    <property type="project" value="InterPro"/>
</dbReference>
<dbReference type="Gene3D" id="1.10.540.10">
    <property type="entry name" value="Acyl-CoA dehydrogenase/oxidase, N-terminal domain"/>
    <property type="match status" value="1"/>
</dbReference>
<feature type="domain" description="Acyl-CoA dehydrogenase/oxidase N-terminal" evidence="4">
    <location>
        <begin position="119"/>
        <end position="205"/>
    </location>
</feature>
<dbReference type="GO" id="GO:0008470">
    <property type="term" value="F:3-methylbutanoyl-CoA dehydrogenase activity"/>
    <property type="evidence" value="ECO:0007669"/>
    <property type="project" value="TreeGrafter"/>
</dbReference>
<proteinExistence type="predicted"/>
<dbReference type="Gene3D" id="1.20.140.10">
    <property type="entry name" value="Butyryl-CoA Dehydrogenase, subunit A, domain 3"/>
    <property type="match status" value="1"/>
</dbReference>
<evidence type="ECO:0000313" key="7">
    <source>
        <dbReference type="Proteomes" id="UP000465031"/>
    </source>
</evidence>
<dbReference type="InterPro" id="IPR009100">
    <property type="entry name" value="AcylCoA_DH/oxidase_NM_dom_sf"/>
</dbReference>
<dbReference type="InterPro" id="IPR013786">
    <property type="entry name" value="AcylCoA_DH/ox_N"/>
</dbReference>
<feature type="compositionally biased region" description="Basic residues" evidence="3">
    <location>
        <begin position="1"/>
        <end position="11"/>
    </location>
</feature>
<dbReference type="KEGG" id="rte:GSU10_13605"/>
<dbReference type="SUPFAM" id="SSF47203">
    <property type="entry name" value="Acyl-CoA dehydrogenase C-terminal domain-like"/>
    <property type="match status" value="1"/>
</dbReference>
<evidence type="ECO:0000256" key="2">
    <source>
        <dbReference type="ARBA" id="ARBA00023002"/>
    </source>
</evidence>
<dbReference type="SUPFAM" id="SSF56645">
    <property type="entry name" value="Acyl-CoA dehydrogenase NM domain-like"/>
    <property type="match status" value="1"/>
</dbReference>
<evidence type="ECO:0000256" key="3">
    <source>
        <dbReference type="SAM" id="MobiDB-lite"/>
    </source>
</evidence>
<feature type="region of interest" description="Disordered" evidence="3">
    <location>
        <begin position="1"/>
        <end position="110"/>
    </location>
</feature>
<organism evidence="6 7">
    <name type="scientific">Rathayibacter tanaceti</name>
    <dbReference type="NCBI Taxonomy" id="1671680"/>
    <lineage>
        <taxon>Bacteria</taxon>
        <taxon>Bacillati</taxon>
        <taxon>Actinomycetota</taxon>
        <taxon>Actinomycetes</taxon>
        <taxon>Micrococcales</taxon>
        <taxon>Microbacteriaceae</taxon>
        <taxon>Rathayibacter</taxon>
    </lineage>
</organism>
<evidence type="ECO:0000313" key="6">
    <source>
        <dbReference type="EMBL" id="QHC56563.1"/>
    </source>
</evidence>
<feature type="compositionally biased region" description="Low complexity" evidence="3">
    <location>
        <begin position="85"/>
        <end position="97"/>
    </location>
</feature>
<evidence type="ECO:0000256" key="1">
    <source>
        <dbReference type="ARBA" id="ARBA00022630"/>
    </source>
</evidence>
<dbReference type="AlphaFoldDB" id="A0AAE6RMQ2"/>
<accession>A0AAE6RMQ2</accession>
<gene>
    <name evidence="6" type="ORF">GSU10_13605</name>
</gene>
<feature type="domain" description="Acyl-CoA dehydrogenase C-terminal" evidence="5">
    <location>
        <begin position="336"/>
        <end position="473"/>
    </location>
</feature>
<dbReference type="EMBL" id="CP047186">
    <property type="protein sequence ID" value="QHC56563.1"/>
    <property type="molecule type" value="Genomic_DNA"/>
</dbReference>
<dbReference type="InterPro" id="IPR046373">
    <property type="entry name" value="Acyl-CoA_Oxase/DH_mid-dom_sf"/>
</dbReference>
<dbReference type="FunFam" id="2.40.110.10:FF:000020">
    <property type="entry name" value="Putative acyl-CoA dehydrogenase YdbM"/>
    <property type="match status" value="1"/>
</dbReference>
<dbReference type="Pfam" id="PF02771">
    <property type="entry name" value="Acyl-CoA_dh_N"/>
    <property type="match status" value="1"/>
</dbReference>
<reference evidence="7" key="1">
    <citation type="submission" date="2019-12" db="EMBL/GenBank/DDBJ databases">
        <title>Complete and draft genome sequences of new strains and members of some known species of the genus Rathayibacter isolated from plants.</title>
        <authorList>
            <person name="Tarlachkov S.V."/>
            <person name="Starodumova I.P."/>
            <person name="Dorofeeva L.V."/>
            <person name="Prisyazhnaya N.V."/>
            <person name="Leyn S."/>
            <person name="Zlamal J."/>
            <person name="Elan M."/>
            <person name="Osterman A.L."/>
            <person name="Nadler S."/>
            <person name="Subbotin S.A."/>
            <person name="Evtushenko L.I."/>
        </authorList>
    </citation>
    <scope>NUCLEOTIDE SEQUENCE [LARGE SCALE GENOMIC DNA]</scope>
    <source>
        <strain evidence="7">VKM Ac-2761</strain>
    </source>
</reference>
<dbReference type="Proteomes" id="UP000465031">
    <property type="component" value="Chromosome"/>
</dbReference>